<feature type="modified residue" description="Phosphohistidine; by HPr" evidence="7">
    <location>
        <position position="78"/>
    </location>
</feature>
<dbReference type="Gene3D" id="1.20.58.80">
    <property type="entry name" value="Phosphotransferase system, lactose/cellobiose-type IIA subunit"/>
    <property type="match status" value="1"/>
</dbReference>
<dbReference type="RefSeq" id="WP_202583811.1">
    <property type="nucleotide sequence ID" value="NZ_BKBO01000013.1"/>
</dbReference>
<evidence type="ECO:0000313" key="8">
    <source>
        <dbReference type="EMBL" id="GEQ49184.1"/>
    </source>
</evidence>
<feature type="active site" description="Tele-phosphohistidine intermediate" evidence="5">
    <location>
        <position position="78"/>
    </location>
</feature>
<name>A0AAN4UB07_9ENTE</name>
<gene>
    <name evidence="8" type="ORF">TK11N_10360</name>
    <name evidence="9" type="ORF">TK2N_11690</name>
</gene>
<keyword evidence="3" id="KW-0808">Transferase</keyword>
<dbReference type="SUPFAM" id="SSF46973">
    <property type="entry name" value="Enzyme IIa from lactose specific PTS, IIa-lac"/>
    <property type="match status" value="1"/>
</dbReference>
<dbReference type="GO" id="GO:0016740">
    <property type="term" value="F:transferase activity"/>
    <property type="evidence" value="ECO:0007669"/>
    <property type="project" value="UniProtKB-KW"/>
</dbReference>
<evidence type="ECO:0000313" key="10">
    <source>
        <dbReference type="Proteomes" id="UP000886597"/>
    </source>
</evidence>
<evidence type="ECO:0000256" key="1">
    <source>
        <dbReference type="ARBA" id="ARBA00022448"/>
    </source>
</evidence>
<keyword evidence="1" id="KW-0813">Transport</keyword>
<dbReference type="EMBL" id="BKBQ01000015">
    <property type="protein sequence ID" value="GEQ54325.1"/>
    <property type="molecule type" value="Genomic_DNA"/>
</dbReference>
<dbReference type="PROSITE" id="PS51095">
    <property type="entry name" value="PTS_EIIA_TYPE_3"/>
    <property type="match status" value="1"/>
</dbReference>
<feature type="binding site" evidence="6">
    <location>
        <position position="81"/>
    </location>
    <ligand>
        <name>Mg(2+)</name>
        <dbReference type="ChEBI" id="CHEBI:18420"/>
        <note>ligand shared between all trimeric partners</note>
    </ligand>
</feature>
<sequence>MDQDEIQNVAFTIILHSGNSRTLVHEGFGLMRNKEFEQAEEKLDEANNELTAAHQSQTSLMQKYTSGEDVNMDIIMVHAQDHLMTTITLREVAIEMLSLYKSVKSESE</sequence>
<reference evidence="9" key="1">
    <citation type="submission" date="2019-08" db="EMBL/GenBank/DDBJ databases">
        <authorList>
            <person name="Ishikawa M."/>
            <person name="Suzuki T."/>
            <person name="Matsutani M."/>
        </authorList>
    </citation>
    <scope>NUCLEOTIDE SEQUENCE</scope>
    <source>
        <strain evidence="9">7C1</strain>
        <strain evidence="8">8C4</strain>
    </source>
</reference>
<keyword evidence="6" id="KW-0479">Metal-binding</keyword>
<keyword evidence="11" id="KW-1185">Reference proteome</keyword>
<evidence type="ECO:0000256" key="2">
    <source>
        <dbReference type="ARBA" id="ARBA00022597"/>
    </source>
</evidence>
<dbReference type="InterPro" id="IPR036542">
    <property type="entry name" value="PTS_IIA_lac/cel_sf"/>
</dbReference>
<dbReference type="InterPro" id="IPR003188">
    <property type="entry name" value="PTS_IIA_lac/cel"/>
</dbReference>
<dbReference type="CDD" id="cd00215">
    <property type="entry name" value="PTS_IIA_lac"/>
    <property type="match status" value="1"/>
</dbReference>
<dbReference type="PANTHER" id="PTHR34382:SF7">
    <property type="entry name" value="PTS SYSTEM N,N'-DIACETYLCHITOBIOSE-SPECIFIC EIIA COMPONENT"/>
    <property type="match status" value="1"/>
</dbReference>
<protein>
    <submittedName>
        <fullName evidence="9">Lactose-specific PTS system IIA component</fullName>
    </submittedName>
</protein>
<keyword evidence="2" id="KW-0762">Sugar transport</keyword>
<dbReference type="PANTHER" id="PTHR34382">
    <property type="entry name" value="PTS SYSTEM N,N'-DIACETYLCHITOBIOSE-SPECIFIC EIIA COMPONENT"/>
    <property type="match status" value="1"/>
</dbReference>
<dbReference type="EMBL" id="BKBO01000013">
    <property type="protein sequence ID" value="GEQ49184.1"/>
    <property type="molecule type" value="Genomic_DNA"/>
</dbReference>
<evidence type="ECO:0000256" key="6">
    <source>
        <dbReference type="PIRSR" id="PIRSR000699-2"/>
    </source>
</evidence>
<dbReference type="AlphaFoldDB" id="A0AAN4UB07"/>
<dbReference type="GO" id="GO:0046872">
    <property type="term" value="F:metal ion binding"/>
    <property type="evidence" value="ECO:0007669"/>
    <property type="project" value="UniProtKB-KW"/>
</dbReference>
<reference evidence="9" key="2">
    <citation type="journal article" date="2020" name="Int. Dairy J.">
        <title>Lactic acid bacterial diversity in Brie cheese focusing on salt concentration and pH of isolation medium and characterisation of halophilic and alkaliphilic lactic acid bacterial isolates.</title>
        <authorList>
            <person name="Unno R."/>
            <person name="Matsutani M."/>
            <person name="Suzuki T."/>
            <person name="Kodama K."/>
            <person name="Matsushita H."/>
            <person name="Yamasato K."/>
            <person name="Koizumi Y."/>
            <person name="Ishikawa M."/>
        </authorList>
    </citation>
    <scope>NUCLEOTIDE SEQUENCE</scope>
    <source>
        <strain evidence="9">7C1</strain>
        <strain evidence="8">8C4</strain>
    </source>
</reference>
<evidence type="ECO:0000256" key="3">
    <source>
        <dbReference type="ARBA" id="ARBA00022679"/>
    </source>
</evidence>
<evidence type="ECO:0000313" key="11">
    <source>
        <dbReference type="Proteomes" id="UP000886607"/>
    </source>
</evidence>
<evidence type="ECO:0000256" key="4">
    <source>
        <dbReference type="ARBA" id="ARBA00022683"/>
    </source>
</evidence>
<dbReference type="Proteomes" id="UP000886597">
    <property type="component" value="Unassembled WGS sequence"/>
</dbReference>
<dbReference type="GO" id="GO:0009401">
    <property type="term" value="P:phosphoenolpyruvate-dependent sugar phosphotransferase system"/>
    <property type="evidence" value="ECO:0007669"/>
    <property type="project" value="UniProtKB-KW"/>
</dbReference>
<keyword evidence="6" id="KW-0460">Magnesium</keyword>
<evidence type="ECO:0000256" key="5">
    <source>
        <dbReference type="PIRSR" id="PIRSR000699-1"/>
    </source>
</evidence>
<dbReference type="Pfam" id="PF02255">
    <property type="entry name" value="PTS_IIA"/>
    <property type="match status" value="1"/>
</dbReference>
<dbReference type="Proteomes" id="UP000886607">
    <property type="component" value="Unassembled WGS sequence"/>
</dbReference>
<dbReference type="NCBIfam" id="NF007156">
    <property type="entry name" value="PRK09591.1"/>
    <property type="match status" value="1"/>
</dbReference>
<comment type="cofactor">
    <cofactor evidence="6">
        <name>Mg(2+)</name>
        <dbReference type="ChEBI" id="CHEBI:18420"/>
    </cofactor>
    <text evidence="6">Binds 1 Mg(2+) ion per trimer.</text>
</comment>
<evidence type="ECO:0000256" key="7">
    <source>
        <dbReference type="PROSITE-ProRule" id="PRU00418"/>
    </source>
</evidence>
<proteinExistence type="predicted"/>
<accession>A0AAN4UB07</accession>
<dbReference type="PIRSF" id="PIRSF000699">
    <property type="entry name" value="PTS_IILac_III"/>
    <property type="match status" value="1"/>
</dbReference>
<comment type="caution">
    <text evidence="9">The sequence shown here is derived from an EMBL/GenBank/DDBJ whole genome shotgun (WGS) entry which is preliminary data.</text>
</comment>
<organism evidence="9 10">
    <name type="scientific">Tetragenococcus koreensis</name>
    <dbReference type="NCBI Taxonomy" id="290335"/>
    <lineage>
        <taxon>Bacteria</taxon>
        <taxon>Bacillati</taxon>
        <taxon>Bacillota</taxon>
        <taxon>Bacilli</taxon>
        <taxon>Lactobacillales</taxon>
        <taxon>Enterococcaceae</taxon>
        <taxon>Tetragenococcus</taxon>
    </lineage>
</organism>
<evidence type="ECO:0000313" key="9">
    <source>
        <dbReference type="EMBL" id="GEQ54325.1"/>
    </source>
</evidence>
<keyword evidence="4" id="KW-0598">Phosphotransferase system</keyword>